<sequence length="621" mass="67549">MNYEKIELFLFNTNWKFEFSNIDNTRLNPAADADLMGWAVSAYSLGQLIASPFFGTWANWRNSTKEPLLLNPAADADLMGWAVSAYSLGQLIASPFFGTWANWRNSTKEPLLVCLVLSCLSYIVYMYLDSLPDHRDYFMIACRCLIGLSAGFESNTEEFIPFLVKNTLLLLDIAEIIPRMQMAAKVRLNGDIAGEKAGQSIKLMSSYGALIRSYVSGATTIKERTAAMANLNISCTTGFILGPALQAVLVLLKYPGPIESAAFHLNMYTCPTLIAALSSLVSIVLLCAVFKSHPVSSGFCGEDNESFASIQVDGEIVRTGESRPGMYASLPQAQFVTGFDCAVHDGSYYCQSQKVLSTPLVMHMYGWTKSETTLIRAITTGCSSFCAILVYVVVKWLSARFAERMILVGGSITLFGAFFVFIPWGGRLPPLGLAPVSSPAKQLPAPEINNLTTTTPSFADLSVKGFELSPSLSRVEDTTTTVSPNVTYTPEGCPWNYPWCVDSPQLPLAQYIVGVFLFAMGSPTTHVLSVTIFSKLLGPGPQGTWMGVFLSAGCLAGMLGPIPAARIYDWKGPRVLFGVCCAVIAICILVVLLVYQRLVPYSTRRVAKTVAANGKIPHGHH</sequence>
<organism evidence="7 8">
    <name type="scientific">Aplysia californica</name>
    <name type="common">California sea hare</name>
    <dbReference type="NCBI Taxonomy" id="6500"/>
    <lineage>
        <taxon>Eukaryota</taxon>
        <taxon>Metazoa</taxon>
        <taxon>Spiralia</taxon>
        <taxon>Lophotrochozoa</taxon>
        <taxon>Mollusca</taxon>
        <taxon>Gastropoda</taxon>
        <taxon>Heterobranchia</taxon>
        <taxon>Euthyneura</taxon>
        <taxon>Tectipleura</taxon>
        <taxon>Aplysiida</taxon>
        <taxon>Aplysioidea</taxon>
        <taxon>Aplysiidae</taxon>
        <taxon>Aplysia</taxon>
    </lineage>
</organism>
<evidence type="ECO:0000256" key="1">
    <source>
        <dbReference type="ARBA" id="ARBA00004127"/>
    </source>
</evidence>
<evidence type="ECO:0000256" key="2">
    <source>
        <dbReference type="ARBA" id="ARBA00022448"/>
    </source>
</evidence>
<feature type="transmembrane region" description="Helical" evidence="6">
    <location>
        <begin position="231"/>
        <end position="252"/>
    </location>
</feature>
<dbReference type="RefSeq" id="XP_035827434.1">
    <property type="nucleotide sequence ID" value="XM_035971541.1"/>
</dbReference>
<dbReference type="GeneID" id="101849556"/>
<accession>A0ABM1VYE1</accession>
<evidence type="ECO:0000256" key="6">
    <source>
        <dbReference type="SAM" id="Phobius"/>
    </source>
</evidence>
<feature type="transmembrane region" description="Helical" evidence="6">
    <location>
        <begin position="545"/>
        <end position="563"/>
    </location>
</feature>
<dbReference type="PANTHER" id="PTHR23510:SF3">
    <property type="entry name" value="MAJOR FACILITATOR SUPERFAMILY DOMAIN-CONTAINING PROTEIN 8"/>
    <property type="match status" value="1"/>
</dbReference>
<evidence type="ECO:0000313" key="8">
    <source>
        <dbReference type="RefSeq" id="XP_035827434.1"/>
    </source>
</evidence>
<dbReference type="InterPro" id="IPR036259">
    <property type="entry name" value="MFS_trans_sf"/>
</dbReference>
<feature type="transmembrane region" description="Helical" evidence="6">
    <location>
        <begin position="575"/>
        <end position="595"/>
    </location>
</feature>
<feature type="transmembrane region" description="Helical" evidence="6">
    <location>
        <begin position="110"/>
        <end position="128"/>
    </location>
</feature>
<dbReference type="Pfam" id="PF07690">
    <property type="entry name" value="MFS_1"/>
    <property type="match status" value="1"/>
</dbReference>
<feature type="transmembrane region" description="Helical" evidence="6">
    <location>
        <begin position="406"/>
        <end position="426"/>
    </location>
</feature>
<dbReference type="PANTHER" id="PTHR23510">
    <property type="entry name" value="INNER MEMBRANE TRANSPORT PROTEIN YAJR"/>
    <property type="match status" value="1"/>
</dbReference>
<keyword evidence="4 6" id="KW-1133">Transmembrane helix</keyword>
<reference evidence="8" key="1">
    <citation type="submission" date="2025-08" db="UniProtKB">
        <authorList>
            <consortium name="RefSeq"/>
        </authorList>
    </citation>
    <scope>IDENTIFICATION</scope>
</reference>
<dbReference type="Gene3D" id="1.20.1250.20">
    <property type="entry name" value="MFS general substrate transporter like domains"/>
    <property type="match status" value="3"/>
</dbReference>
<dbReference type="Proteomes" id="UP000694888">
    <property type="component" value="Unplaced"/>
</dbReference>
<evidence type="ECO:0000256" key="5">
    <source>
        <dbReference type="ARBA" id="ARBA00023136"/>
    </source>
</evidence>
<dbReference type="SUPFAM" id="SSF103473">
    <property type="entry name" value="MFS general substrate transporter"/>
    <property type="match status" value="2"/>
</dbReference>
<keyword evidence="5 6" id="KW-0472">Membrane</keyword>
<dbReference type="InterPro" id="IPR051068">
    <property type="entry name" value="MFS_Domain-Containing_Protein"/>
</dbReference>
<dbReference type="InterPro" id="IPR011701">
    <property type="entry name" value="MFS"/>
</dbReference>
<protein>
    <submittedName>
        <fullName evidence="8">Major facilitator superfamily domain-containing protein 8-like</fullName>
    </submittedName>
</protein>
<evidence type="ECO:0000313" key="7">
    <source>
        <dbReference type="Proteomes" id="UP000694888"/>
    </source>
</evidence>
<keyword evidence="7" id="KW-1185">Reference proteome</keyword>
<evidence type="ECO:0000256" key="4">
    <source>
        <dbReference type="ARBA" id="ARBA00022989"/>
    </source>
</evidence>
<keyword evidence="3 6" id="KW-0812">Transmembrane</keyword>
<comment type="subcellular location">
    <subcellularLocation>
        <location evidence="1">Endomembrane system</location>
        <topology evidence="1">Multi-pass membrane protein</topology>
    </subcellularLocation>
</comment>
<feature type="transmembrane region" description="Helical" evidence="6">
    <location>
        <begin position="273"/>
        <end position="291"/>
    </location>
</feature>
<feature type="transmembrane region" description="Helical" evidence="6">
    <location>
        <begin position="78"/>
        <end position="98"/>
    </location>
</feature>
<evidence type="ECO:0000256" key="3">
    <source>
        <dbReference type="ARBA" id="ARBA00022692"/>
    </source>
</evidence>
<keyword evidence="2" id="KW-0813">Transport</keyword>
<name>A0ABM1VYE1_APLCA</name>
<feature type="transmembrane region" description="Helical" evidence="6">
    <location>
        <begin position="511"/>
        <end position="533"/>
    </location>
</feature>
<feature type="transmembrane region" description="Helical" evidence="6">
    <location>
        <begin position="35"/>
        <end position="58"/>
    </location>
</feature>
<feature type="transmembrane region" description="Helical" evidence="6">
    <location>
        <begin position="374"/>
        <end position="394"/>
    </location>
</feature>
<proteinExistence type="predicted"/>
<gene>
    <name evidence="8" type="primary">LOC101849556</name>
</gene>